<sequence>MTVDKKYRKIAQWLARYGCVSIGLVYVLLGSMAILSLFGRSEDDADEERALDYLLEYTLGEILVWVVLIGMVGYITWRVFEAITDPYEFGKDLKGIGKRVGVALSGVGYGLIAFSAYEVLNGGGGNSEEEQQLMIARILAWDAGPWLVGAAGVVTMLTGLVQFQYVIQGAYNKRLDLGELEQYKKRIIHTLAWAGYFARGIILLVLGYFLLRGAIKQDENAVGDTDSAFDFIGGGTVGDTAFFLVALGTICYGFFMFIFSVFYKFRRD</sequence>
<reference evidence="4" key="1">
    <citation type="submission" date="2017-01" db="EMBL/GenBank/DDBJ databases">
        <authorList>
            <person name="Varghese N."/>
            <person name="Submissions S."/>
        </authorList>
    </citation>
    <scope>NUCLEOTIDE SEQUENCE [LARGE SCALE GENOMIC DNA]</scope>
    <source>
        <strain evidence="4">DM9</strain>
    </source>
</reference>
<dbReference type="Pfam" id="PF06724">
    <property type="entry name" value="DUF1206"/>
    <property type="match status" value="3"/>
</dbReference>
<evidence type="ECO:0000313" key="3">
    <source>
        <dbReference type="EMBL" id="SIR26251.1"/>
    </source>
</evidence>
<gene>
    <name evidence="3" type="ORF">SAMN05421545_2990</name>
</gene>
<dbReference type="AlphaFoldDB" id="A0A1N6ZHP1"/>
<dbReference type="Proteomes" id="UP000185924">
    <property type="component" value="Unassembled WGS sequence"/>
</dbReference>
<evidence type="ECO:0000259" key="2">
    <source>
        <dbReference type="Pfam" id="PF06724"/>
    </source>
</evidence>
<feature type="domain" description="DUF1206" evidence="2">
    <location>
        <begin position="194"/>
        <end position="258"/>
    </location>
</feature>
<feature type="domain" description="DUF1206" evidence="2">
    <location>
        <begin position="18"/>
        <end position="85"/>
    </location>
</feature>
<feature type="transmembrane region" description="Helical" evidence="1">
    <location>
        <begin position="100"/>
        <end position="117"/>
    </location>
</feature>
<feature type="transmembrane region" description="Helical" evidence="1">
    <location>
        <begin position="14"/>
        <end position="38"/>
    </location>
</feature>
<feature type="transmembrane region" description="Helical" evidence="1">
    <location>
        <begin position="58"/>
        <end position="80"/>
    </location>
</feature>
<feature type="transmembrane region" description="Helical" evidence="1">
    <location>
        <begin position="146"/>
        <end position="167"/>
    </location>
</feature>
<accession>A0A1N6ZHP1</accession>
<name>A0A1N6ZHP1_9BACT</name>
<keyword evidence="4" id="KW-1185">Reference proteome</keyword>
<proteinExistence type="predicted"/>
<feature type="transmembrane region" description="Helical" evidence="1">
    <location>
        <begin position="241"/>
        <end position="263"/>
    </location>
</feature>
<dbReference type="OrthoDB" id="5702018at2"/>
<evidence type="ECO:0000313" key="4">
    <source>
        <dbReference type="Proteomes" id="UP000185924"/>
    </source>
</evidence>
<feature type="transmembrane region" description="Helical" evidence="1">
    <location>
        <begin position="187"/>
        <end position="211"/>
    </location>
</feature>
<keyword evidence="1" id="KW-0812">Transmembrane</keyword>
<dbReference type="EMBL" id="FTNM01000004">
    <property type="protein sequence ID" value="SIR26251.1"/>
    <property type="molecule type" value="Genomic_DNA"/>
</dbReference>
<protein>
    <recommendedName>
        <fullName evidence="2">DUF1206 domain-containing protein</fullName>
    </recommendedName>
</protein>
<dbReference type="RefSeq" id="WP_076422670.1">
    <property type="nucleotide sequence ID" value="NZ_FTNM01000004.1"/>
</dbReference>
<dbReference type="STRING" id="1077936.SAMN05421545_2990"/>
<evidence type="ECO:0000256" key="1">
    <source>
        <dbReference type="SAM" id="Phobius"/>
    </source>
</evidence>
<dbReference type="InterPro" id="IPR009597">
    <property type="entry name" value="DUF1206"/>
</dbReference>
<organism evidence="3 4">
    <name type="scientific">Pontibacter lucknowensis</name>
    <dbReference type="NCBI Taxonomy" id="1077936"/>
    <lineage>
        <taxon>Bacteria</taxon>
        <taxon>Pseudomonadati</taxon>
        <taxon>Bacteroidota</taxon>
        <taxon>Cytophagia</taxon>
        <taxon>Cytophagales</taxon>
        <taxon>Hymenobacteraceae</taxon>
        <taxon>Pontibacter</taxon>
    </lineage>
</organism>
<feature type="domain" description="DUF1206" evidence="2">
    <location>
        <begin position="100"/>
        <end position="163"/>
    </location>
</feature>
<keyword evidence="1" id="KW-0472">Membrane</keyword>
<keyword evidence="1" id="KW-1133">Transmembrane helix</keyword>